<keyword evidence="2" id="KW-1185">Reference proteome</keyword>
<dbReference type="AlphaFoldDB" id="A0A1Y5TKR4"/>
<accession>A0A1Y5TKR4</accession>
<evidence type="ECO:0000313" key="2">
    <source>
        <dbReference type="Proteomes" id="UP000193307"/>
    </source>
</evidence>
<dbReference type="EMBL" id="FWFW01000015">
    <property type="protein sequence ID" value="SLN66496.1"/>
    <property type="molecule type" value="Genomic_DNA"/>
</dbReference>
<reference evidence="1 2" key="1">
    <citation type="submission" date="2017-03" db="EMBL/GenBank/DDBJ databases">
        <authorList>
            <person name="Afonso C.L."/>
            <person name="Miller P.J."/>
            <person name="Scott M.A."/>
            <person name="Spackman E."/>
            <person name="Goraichik I."/>
            <person name="Dimitrov K.M."/>
            <person name="Suarez D.L."/>
            <person name="Swayne D.E."/>
        </authorList>
    </citation>
    <scope>NUCLEOTIDE SEQUENCE [LARGE SCALE GENOMIC DNA]</scope>
    <source>
        <strain evidence="1 2">CECT 7971</strain>
    </source>
</reference>
<name>A0A1Y5TKR4_9RHOB</name>
<proteinExistence type="predicted"/>
<evidence type="ECO:0000313" key="1">
    <source>
        <dbReference type="EMBL" id="SLN66496.1"/>
    </source>
</evidence>
<dbReference type="STRING" id="658057.SAMN04488032_11672"/>
<gene>
    <name evidence="1" type="ORF">PAM7971_03497</name>
</gene>
<dbReference type="Proteomes" id="UP000193307">
    <property type="component" value="Unassembled WGS sequence"/>
</dbReference>
<organism evidence="1 2">
    <name type="scientific">Pacificibacter marinus</name>
    <dbReference type="NCBI Taxonomy" id="658057"/>
    <lineage>
        <taxon>Bacteria</taxon>
        <taxon>Pseudomonadati</taxon>
        <taxon>Pseudomonadota</taxon>
        <taxon>Alphaproteobacteria</taxon>
        <taxon>Rhodobacterales</taxon>
        <taxon>Roseobacteraceae</taxon>
        <taxon>Pacificibacter</taxon>
    </lineage>
</organism>
<protein>
    <submittedName>
        <fullName evidence="1">Uncharacterized protein</fullName>
    </submittedName>
</protein>
<sequence>MLASDTLTQIAAQRCFHTLSELREELPVLASKDYVRRKFIRPNDILFSPASYSIVSAQLRTEADPLAMGGAKTAALAKEAQTALPEFYLSFNAGKTPKGLDRTIQVLDAAGVLEPEQGEIESPENLASAFRKAGFNRANCFFVNNTTNNSELGTNYFSGDVDGVLLLHRLPPANEAQGSIYRPVLAVVAQVSINPATKKIWRIITTELDPNPLFSGNVCESKEASSRGLNENFAGMLSTVRDLFVLKGEQPEKVAKFQVSVVENIQIIDHSGSVLDSANEGGRNVVMPREDVFAAIAVAGYKGFSCGLVKAKVGSEVPDIYFGGRKALFVLHKNRFAPNASDSIIVLVDSNSAGEVELLELISNGELAPTRIFKNLGECGVTTSG</sequence>